<dbReference type="PANTHER" id="PTHR43104">
    <property type="entry name" value="L-2-HYDROXYGLUTARATE DEHYDROGENASE, MITOCHONDRIAL"/>
    <property type="match status" value="1"/>
</dbReference>
<keyword evidence="2" id="KW-0285">Flavoprotein</keyword>
<dbReference type="InterPro" id="IPR036188">
    <property type="entry name" value="FAD/NAD-bd_sf"/>
</dbReference>
<evidence type="ECO:0000259" key="6">
    <source>
        <dbReference type="Pfam" id="PF01266"/>
    </source>
</evidence>
<evidence type="ECO:0000313" key="7">
    <source>
        <dbReference type="EMBL" id="AUR52460.1"/>
    </source>
</evidence>
<keyword evidence="3" id="KW-0274">FAD</keyword>
<dbReference type="Proteomes" id="UP000236655">
    <property type="component" value="Chromosome"/>
</dbReference>
<proteinExistence type="inferred from homology"/>
<dbReference type="AlphaFoldDB" id="A0A2I7N7Q2"/>
<sequence>MQLKTDYLIVGAGIIGLTIARELCDKYPNKSILVIDKEDWIARHASGRNSGVLHAGLYYATDSLRAKFCVAGSKMLRDYSLKNKIPLNQCGKVVVAANDSETIQIQELYQRAIANGVNCSLVDEKELSEIEPTAKTSGYAIYSPDTASFHALAICSELQRELAHASVKFMFKTEYIENINGNCIKTSQGEIEYMTLINCAGMYADKIATDFGLIEDYVLIPFKGIFLYCNDLIGNYRRHIYPVPDAKIKLLGVHFSPEYDGKIKVGPTAVPCLARENYSWLENWRFNEMREVLGTEFKLLWSNKFNFRDLAFAELKKQTKKGLIKYSTNLVKNIKQFEFTDWGTPGIQPRLYNLKKQEIMDDFLIERGLNSIHIINSVSPAYTASFAFAKHVAENYL</sequence>
<dbReference type="RefSeq" id="WP_102951753.1">
    <property type="nucleotide sequence ID" value="NZ_CP024847.1"/>
</dbReference>
<gene>
    <name evidence="7" type="ORF">CUN60_09175</name>
</gene>
<dbReference type="Gene3D" id="3.50.50.60">
    <property type="entry name" value="FAD/NAD(P)-binding domain"/>
    <property type="match status" value="1"/>
</dbReference>
<protein>
    <submittedName>
        <fullName evidence="7">FAD-dependent oxidoreductase</fullName>
    </submittedName>
</protein>
<dbReference type="Gene3D" id="3.30.9.10">
    <property type="entry name" value="D-Amino Acid Oxidase, subunit A, domain 2"/>
    <property type="match status" value="1"/>
</dbReference>
<dbReference type="EMBL" id="CP024847">
    <property type="protein sequence ID" value="AUR52460.1"/>
    <property type="molecule type" value="Genomic_DNA"/>
</dbReference>
<accession>A0A2I7N7Q2</accession>
<comment type="similarity">
    <text evidence="5">Belongs to the L2HGDH family.</text>
</comment>
<dbReference type="PANTHER" id="PTHR43104:SF2">
    <property type="entry name" value="L-2-HYDROXYGLUTARATE DEHYDROGENASE, MITOCHONDRIAL"/>
    <property type="match status" value="1"/>
</dbReference>
<evidence type="ECO:0000256" key="5">
    <source>
        <dbReference type="ARBA" id="ARBA00037941"/>
    </source>
</evidence>
<dbReference type="Pfam" id="PF01266">
    <property type="entry name" value="DAO"/>
    <property type="match status" value="1"/>
</dbReference>
<dbReference type="InterPro" id="IPR006076">
    <property type="entry name" value="FAD-dep_OxRdtase"/>
</dbReference>
<evidence type="ECO:0000256" key="4">
    <source>
        <dbReference type="ARBA" id="ARBA00023002"/>
    </source>
</evidence>
<evidence type="ECO:0000256" key="2">
    <source>
        <dbReference type="ARBA" id="ARBA00022630"/>
    </source>
</evidence>
<comment type="cofactor">
    <cofactor evidence="1">
        <name>FAD</name>
        <dbReference type="ChEBI" id="CHEBI:57692"/>
    </cofactor>
</comment>
<organism evidence="7 8">
    <name type="scientific">Aquella oligotrophica</name>
    <dbReference type="NCBI Taxonomy" id="2067065"/>
    <lineage>
        <taxon>Bacteria</taxon>
        <taxon>Pseudomonadati</taxon>
        <taxon>Pseudomonadota</taxon>
        <taxon>Betaproteobacteria</taxon>
        <taxon>Neisseriales</taxon>
        <taxon>Neisseriaceae</taxon>
        <taxon>Aquella</taxon>
    </lineage>
</organism>
<dbReference type="OrthoDB" id="9801699at2"/>
<evidence type="ECO:0000256" key="3">
    <source>
        <dbReference type="ARBA" id="ARBA00022827"/>
    </source>
</evidence>
<dbReference type="GO" id="GO:0005737">
    <property type="term" value="C:cytoplasm"/>
    <property type="evidence" value="ECO:0007669"/>
    <property type="project" value="TreeGrafter"/>
</dbReference>
<keyword evidence="8" id="KW-1185">Reference proteome</keyword>
<reference evidence="8" key="1">
    <citation type="submission" date="2017-11" db="EMBL/GenBank/DDBJ databases">
        <authorList>
            <person name="Chan K.G."/>
            <person name="Lee L.S."/>
        </authorList>
    </citation>
    <scope>NUCLEOTIDE SEQUENCE [LARGE SCALE GENOMIC DNA]</scope>
    <source>
        <strain evidence="8">DSM 100970</strain>
    </source>
</reference>
<evidence type="ECO:0000256" key="1">
    <source>
        <dbReference type="ARBA" id="ARBA00001974"/>
    </source>
</evidence>
<name>A0A2I7N7Q2_9NEIS</name>
<keyword evidence="4" id="KW-0560">Oxidoreductase</keyword>
<dbReference type="KEGG" id="nba:CUN60_09175"/>
<dbReference type="GO" id="GO:0047545">
    <property type="term" value="F:(S)-2-hydroxyglutarate dehydrogenase activity"/>
    <property type="evidence" value="ECO:0007669"/>
    <property type="project" value="TreeGrafter"/>
</dbReference>
<evidence type="ECO:0000313" key="8">
    <source>
        <dbReference type="Proteomes" id="UP000236655"/>
    </source>
</evidence>
<dbReference type="SUPFAM" id="SSF51905">
    <property type="entry name" value="FAD/NAD(P)-binding domain"/>
    <property type="match status" value="1"/>
</dbReference>
<feature type="domain" description="FAD dependent oxidoreductase" evidence="6">
    <location>
        <begin position="6"/>
        <end position="305"/>
    </location>
</feature>